<dbReference type="GO" id="GO:0004386">
    <property type="term" value="F:helicase activity"/>
    <property type="evidence" value="ECO:0007669"/>
    <property type="project" value="UniProtKB-KW"/>
</dbReference>
<dbReference type="CDD" id="cd18787">
    <property type="entry name" value="SF2_C_DEAD"/>
    <property type="match status" value="1"/>
</dbReference>
<evidence type="ECO:0000259" key="16">
    <source>
        <dbReference type="PROSITE" id="PS51194"/>
    </source>
</evidence>
<dbReference type="Pfam" id="PF23681">
    <property type="entry name" value="CTT_SPB4"/>
    <property type="match status" value="1"/>
</dbReference>
<keyword evidence="2" id="KW-0690">Ribosome biogenesis</keyword>
<keyword evidence="4 12" id="KW-0547">Nucleotide-binding</keyword>
<evidence type="ECO:0000256" key="1">
    <source>
        <dbReference type="ARBA" id="ARBA00004604"/>
    </source>
</evidence>
<evidence type="ECO:0000256" key="7">
    <source>
        <dbReference type="ARBA" id="ARBA00022840"/>
    </source>
</evidence>
<dbReference type="EMBL" id="JBBJBU010000002">
    <property type="protein sequence ID" value="KAK7206542.1"/>
    <property type="molecule type" value="Genomic_DNA"/>
</dbReference>
<feature type="region of interest" description="Disordered" evidence="14">
    <location>
        <begin position="517"/>
        <end position="608"/>
    </location>
</feature>
<keyword evidence="3" id="KW-0698">rRNA processing</keyword>
<dbReference type="SUPFAM" id="SSF52540">
    <property type="entry name" value="P-loop containing nucleoside triphosphate hydrolases"/>
    <property type="match status" value="2"/>
</dbReference>
<dbReference type="SMART" id="SM00490">
    <property type="entry name" value="HELICc"/>
    <property type="match status" value="1"/>
</dbReference>
<dbReference type="Pfam" id="PF00271">
    <property type="entry name" value="Helicase_C"/>
    <property type="match status" value="1"/>
</dbReference>
<dbReference type="InterPro" id="IPR056330">
    <property type="entry name" value="CTT_SPB4"/>
</dbReference>
<evidence type="ECO:0000256" key="5">
    <source>
        <dbReference type="ARBA" id="ARBA00022801"/>
    </source>
</evidence>
<comment type="domain">
    <text evidence="13">The Q motif is unique to and characteristic of the DEAD box family of RNA helicases and controls ATP binding and hydrolysis.</text>
</comment>
<dbReference type="InterPro" id="IPR025313">
    <property type="entry name" value="SPB4-like_CTE"/>
</dbReference>
<proteinExistence type="inferred from homology"/>
<dbReference type="InterPro" id="IPR011545">
    <property type="entry name" value="DEAD/DEAH_box_helicase_dom"/>
</dbReference>
<evidence type="ECO:0000256" key="12">
    <source>
        <dbReference type="RuleBase" id="RU000492"/>
    </source>
</evidence>
<dbReference type="InterPro" id="IPR000629">
    <property type="entry name" value="RNA-helicase_DEAD-box_CS"/>
</dbReference>
<feature type="compositionally biased region" description="Basic and acidic residues" evidence="14">
    <location>
        <begin position="517"/>
        <end position="538"/>
    </location>
</feature>
<dbReference type="EC" id="3.6.4.13" evidence="13"/>
<evidence type="ECO:0000256" key="8">
    <source>
        <dbReference type="ARBA" id="ARBA00022884"/>
    </source>
</evidence>
<evidence type="ECO:0000259" key="15">
    <source>
        <dbReference type="PROSITE" id="PS51192"/>
    </source>
</evidence>
<keyword evidence="10" id="KW-0539">Nucleus</keyword>
<feature type="compositionally biased region" description="Basic and acidic residues" evidence="14">
    <location>
        <begin position="548"/>
        <end position="559"/>
    </location>
</feature>
<evidence type="ECO:0000256" key="14">
    <source>
        <dbReference type="SAM" id="MobiDB-lite"/>
    </source>
</evidence>
<reference evidence="17 18" key="1">
    <citation type="submission" date="2024-03" db="EMBL/GenBank/DDBJ databases">
        <title>Genome-scale model development and genomic sequencing of the oleaginous clade Lipomyces.</title>
        <authorList>
            <consortium name="Lawrence Berkeley National Laboratory"/>
            <person name="Czajka J.J."/>
            <person name="Han Y."/>
            <person name="Kim J."/>
            <person name="Mondo S.J."/>
            <person name="Hofstad B.A."/>
            <person name="Robles A."/>
            <person name="Haridas S."/>
            <person name="Riley R."/>
            <person name="LaButti K."/>
            <person name="Pangilinan J."/>
            <person name="Andreopoulos W."/>
            <person name="Lipzen A."/>
            <person name="Yan J."/>
            <person name="Wang M."/>
            <person name="Ng V."/>
            <person name="Grigoriev I.V."/>
            <person name="Spatafora J.W."/>
            <person name="Magnuson J.K."/>
            <person name="Baker S.E."/>
            <person name="Pomraning K.R."/>
        </authorList>
    </citation>
    <scope>NUCLEOTIDE SEQUENCE [LARGE SCALE GENOMIC DNA]</scope>
    <source>
        <strain evidence="17 18">Phaff 52-87</strain>
    </source>
</reference>
<comment type="similarity">
    <text evidence="11">Belongs to the DEAD box helicase family. DDX55/SPB4 subfamily.</text>
</comment>
<keyword evidence="9" id="KW-0175">Coiled coil</keyword>
<dbReference type="Pfam" id="PF00270">
    <property type="entry name" value="DEAD"/>
    <property type="match status" value="1"/>
</dbReference>
<dbReference type="InterPro" id="IPR014001">
    <property type="entry name" value="Helicase_ATP-bd"/>
</dbReference>
<gene>
    <name evidence="17" type="ORF">BZA70DRAFT_274510</name>
</gene>
<evidence type="ECO:0000256" key="6">
    <source>
        <dbReference type="ARBA" id="ARBA00022806"/>
    </source>
</evidence>
<protein>
    <recommendedName>
        <fullName evidence="13">ATP-dependent RNA helicase</fullName>
        <ecNumber evidence="13">3.6.4.13</ecNumber>
    </recommendedName>
</protein>
<evidence type="ECO:0000313" key="17">
    <source>
        <dbReference type="EMBL" id="KAK7206542.1"/>
    </source>
</evidence>
<evidence type="ECO:0000256" key="11">
    <source>
        <dbReference type="ARBA" id="ARBA00038002"/>
    </source>
</evidence>
<keyword evidence="8 13" id="KW-0694">RNA-binding</keyword>
<keyword evidence="7 12" id="KW-0067">ATP-binding</keyword>
<keyword evidence="6 12" id="KW-0347">Helicase</keyword>
<dbReference type="SMART" id="SM01178">
    <property type="entry name" value="DUF4217"/>
    <property type="match status" value="1"/>
</dbReference>
<accession>A0ABR1F9L4</accession>
<feature type="domain" description="Helicase ATP-binding" evidence="15">
    <location>
        <begin position="37"/>
        <end position="227"/>
    </location>
</feature>
<dbReference type="SMART" id="SM00487">
    <property type="entry name" value="DEXDc"/>
    <property type="match status" value="1"/>
</dbReference>
<keyword evidence="5 12" id="KW-0378">Hydrolase</keyword>
<dbReference type="CDD" id="cd17960">
    <property type="entry name" value="DEADc_DDX55"/>
    <property type="match status" value="1"/>
</dbReference>
<evidence type="ECO:0000256" key="4">
    <source>
        <dbReference type="ARBA" id="ARBA00022741"/>
    </source>
</evidence>
<organism evidence="17 18">
    <name type="scientific">Myxozyma melibiosi</name>
    <dbReference type="NCBI Taxonomy" id="54550"/>
    <lineage>
        <taxon>Eukaryota</taxon>
        <taxon>Fungi</taxon>
        <taxon>Dikarya</taxon>
        <taxon>Ascomycota</taxon>
        <taxon>Saccharomycotina</taxon>
        <taxon>Lipomycetes</taxon>
        <taxon>Lipomycetales</taxon>
        <taxon>Lipomycetaceae</taxon>
        <taxon>Myxozyma</taxon>
    </lineage>
</organism>
<evidence type="ECO:0000256" key="2">
    <source>
        <dbReference type="ARBA" id="ARBA00022517"/>
    </source>
</evidence>
<dbReference type="PROSITE" id="PS51192">
    <property type="entry name" value="HELICASE_ATP_BIND_1"/>
    <property type="match status" value="1"/>
</dbReference>
<dbReference type="InterPro" id="IPR027417">
    <property type="entry name" value="P-loop_NTPase"/>
</dbReference>
<dbReference type="Gene3D" id="3.40.50.300">
    <property type="entry name" value="P-loop containing nucleotide triphosphate hydrolases"/>
    <property type="match status" value="2"/>
</dbReference>
<sequence length="608" mass="68080">MASRDWNQLSPRLTSWVADAVQSMGYAKMTPVQASVIPLFCGNKDVVVEAVTGSGKTIAFAIPIIERLLNTSLVSRGRIGAMVIAPTRELATQIYKVINSILAFQGGEEGAEDESKPTKRLRSQLLIGGASNVNADVETFLDNNSHIVVGTPGRLLEFIKSPKVQVSNLEVLVLDEADRLLELGFGQTLDGIIRRLPKQRRTGLFSATVSDAVGELARAGLRNPVKVVVKTGNGSGEQKVPTTLHVSYTVLTPEDKLPALIEYLNTLTYKKTIVYFATCASVVYFYSALSNLKSSVISDELSIFSLHGKLPQGPRTKTLNNFISSSSRSVLLTTDVAARGLDIPEVDIVIQFDAPYEANMFLHRAGRAARAGRYGEGYLMLSEGREEDYIELLRVKKVKISEAERPSLEKKRAKFYKLLRKWMLEDRERHDQAVKAYVSYVRFYTKHTMTSIFRMSEFDFLGYARAYGLLRLPSMPELKTLEGLPEGGWLEKDFDMSAYTYKDSKREEQRQIEIKEKEAKTAAAKAKSESKSKAKEKPSLPNTPWSAKAERQEKREERHSKKQKRAIAVAQVKVGEESSSDEEMEDDWKKMVSERKAKKQKTVPVFDL</sequence>
<comment type="catalytic activity">
    <reaction evidence="13">
        <text>ATP + H2O = ADP + phosphate + H(+)</text>
        <dbReference type="Rhea" id="RHEA:13065"/>
        <dbReference type="ChEBI" id="CHEBI:15377"/>
        <dbReference type="ChEBI" id="CHEBI:15378"/>
        <dbReference type="ChEBI" id="CHEBI:30616"/>
        <dbReference type="ChEBI" id="CHEBI:43474"/>
        <dbReference type="ChEBI" id="CHEBI:456216"/>
        <dbReference type="EC" id="3.6.4.13"/>
    </reaction>
</comment>
<name>A0ABR1F9L4_9ASCO</name>
<dbReference type="GeneID" id="90037499"/>
<dbReference type="PANTHER" id="PTHR24031">
    <property type="entry name" value="RNA HELICASE"/>
    <property type="match status" value="1"/>
</dbReference>
<comment type="caution">
    <text evidence="17">The sequence shown here is derived from an EMBL/GenBank/DDBJ whole genome shotgun (WGS) entry which is preliminary data.</text>
</comment>
<dbReference type="PROSITE" id="PS51194">
    <property type="entry name" value="HELICASE_CTER"/>
    <property type="match status" value="1"/>
</dbReference>
<evidence type="ECO:0000256" key="3">
    <source>
        <dbReference type="ARBA" id="ARBA00022552"/>
    </source>
</evidence>
<comment type="function">
    <text evidence="13">RNA helicase.</text>
</comment>
<comment type="subcellular location">
    <subcellularLocation>
        <location evidence="1">Nucleus</location>
        <location evidence="1">Nucleolus</location>
    </subcellularLocation>
</comment>
<feature type="domain" description="Helicase C-terminal" evidence="16">
    <location>
        <begin position="259"/>
        <end position="419"/>
    </location>
</feature>
<dbReference type="Proteomes" id="UP001498771">
    <property type="component" value="Unassembled WGS sequence"/>
</dbReference>
<dbReference type="RefSeq" id="XP_064769575.1">
    <property type="nucleotide sequence ID" value="XM_064911987.1"/>
</dbReference>
<dbReference type="Pfam" id="PF13959">
    <property type="entry name" value="CTE_SPB4"/>
    <property type="match status" value="1"/>
</dbReference>
<evidence type="ECO:0000256" key="10">
    <source>
        <dbReference type="ARBA" id="ARBA00023242"/>
    </source>
</evidence>
<evidence type="ECO:0000256" key="13">
    <source>
        <dbReference type="RuleBase" id="RU365068"/>
    </source>
</evidence>
<evidence type="ECO:0000313" key="18">
    <source>
        <dbReference type="Proteomes" id="UP001498771"/>
    </source>
</evidence>
<evidence type="ECO:0000256" key="9">
    <source>
        <dbReference type="ARBA" id="ARBA00023054"/>
    </source>
</evidence>
<dbReference type="PROSITE" id="PS00039">
    <property type="entry name" value="DEAD_ATP_HELICASE"/>
    <property type="match status" value="1"/>
</dbReference>
<keyword evidence="18" id="KW-1185">Reference proteome</keyword>
<dbReference type="InterPro" id="IPR001650">
    <property type="entry name" value="Helicase_C-like"/>
</dbReference>